<evidence type="ECO:0000259" key="1">
    <source>
        <dbReference type="Pfam" id="PF07561"/>
    </source>
</evidence>
<proteinExistence type="predicted"/>
<gene>
    <name evidence="2" type="ORF">B9R14_12515</name>
</gene>
<organism evidence="2 3">
    <name type="scientific">Acetivibrio saccincola</name>
    <dbReference type="NCBI Taxonomy" id="1677857"/>
    <lineage>
        <taxon>Bacteria</taxon>
        <taxon>Bacillati</taxon>
        <taxon>Bacillota</taxon>
        <taxon>Clostridia</taxon>
        <taxon>Eubacteriales</taxon>
        <taxon>Oscillospiraceae</taxon>
        <taxon>Acetivibrio</taxon>
    </lineage>
</organism>
<dbReference type="EMBL" id="NEMB01000003">
    <property type="protein sequence ID" value="PQQ67489.1"/>
    <property type="molecule type" value="Genomic_DNA"/>
</dbReference>
<sequence length="63" mass="6931">MEEISMNKCQKIQCSVSSCMFNEFSENLCNLDAIQVSAGANSDSGAPYDETLCASYKPKKNKK</sequence>
<evidence type="ECO:0000313" key="2">
    <source>
        <dbReference type="EMBL" id="PQQ67489.1"/>
    </source>
</evidence>
<dbReference type="Proteomes" id="UP000239720">
    <property type="component" value="Unassembled WGS sequence"/>
</dbReference>
<accession>A0A2S8RCH2</accession>
<dbReference type="InterPro" id="IPR011437">
    <property type="entry name" value="DUF1540"/>
</dbReference>
<evidence type="ECO:0000313" key="3">
    <source>
        <dbReference type="Proteomes" id="UP000239720"/>
    </source>
</evidence>
<comment type="caution">
    <text evidence="2">The sequence shown here is derived from an EMBL/GenBank/DDBJ whole genome shotgun (WGS) entry which is preliminary data.</text>
</comment>
<dbReference type="AlphaFoldDB" id="A0A2S8RCH2"/>
<protein>
    <recommendedName>
        <fullName evidence="1">DUF1540 domain-containing protein</fullName>
    </recommendedName>
</protein>
<dbReference type="Pfam" id="PF07561">
    <property type="entry name" value="DUF1540"/>
    <property type="match status" value="1"/>
</dbReference>
<name>A0A2S8RCH2_9FIRM</name>
<feature type="domain" description="DUF1540" evidence="1">
    <location>
        <begin position="12"/>
        <end position="56"/>
    </location>
</feature>
<reference evidence="2 3" key="1">
    <citation type="journal article" date="2018" name="Syst. Appl. Microbiol.">
        <title>Characterization and high-quality draft genome sequence of Herbivorax saccincola A7, an anaerobic, alkaliphilic, thermophilic, cellulolytic, and xylanolytic bacterium.</title>
        <authorList>
            <person name="Aikawa S."/>
            <person name="Baramee S."/>
            <person name="Sermsathanaswadi J."/>
            <person name="Thianheng P."/>
            <person name="Tachaapaikoon C."/>
            <person name="Shikata A."/>
            <person name="Waeonukul R."/>
            <person name="Pason P."/>
            <person name="Ratanakhanokchai K."/>
            <person name="Kosugi A."/>
        </authorList>
    </citation>
    <scope>NUCLEOTIDE SEQUENCE [LARGE SCALE GENOMIC DNA]</scope>
    <source>
        <strain evidence="2 3">A7</strain>
    </source>
</reference>